<dbReference type="Proteomes" id="UP000799302">
    <property type="component" value="Unassembled WGS sequence"/>
</dbReference>
<dbReference type="OrthoDB" id="757982at2759"/>
<feature type="coiled-coil region" evidence="1">
    <location>
        <begin position="202"/>
        <end position="264"/>
    </location>
</feature>
<evidence type="ECO:0000313" key="4">
    <source>
        <dbReference type="Proteomes" id="UP000799302"/>
    </source>
</evidence>
<evidence type="ECO:0000256" key="1">
    <source>
        <dbReference type="SAM" id="Coils"/>
    </source>
</evidence>
<proteinExistence type="predicted"/>
<feature type="region of interest" description="Disordered" evidence="2">
    <location>
        <begin position="1"/>
        <end position="100"/>
    </location>
</feature>
<sequence length="279" mass="30832">MARKKKSRAGTQSEQSAPQQKDNANPAVSKSGGFQKRKKRTDQIRTGQIPPGQIAPGQIAPGQIAPGQIAPGQNTPSQIPPRQPRARRGIRTPRNLRSGTRAKALEKTLDDAINILSGLDLTATSNTDPVVKTEELDESIQQNVSDVQVKQEGDDYSMGNSDPNKPLRQARLQNFVNQIKVFRNQGSGHRPQNQPMTPEIARKAKLREIAKAESNLKQNQNTHRSRTEELAKAQHRLDLVSERLSMVEERLVELKSELAEIDTSVPAELDATVVVKDEI</sequence>
<accession>A0A6A6TZG6</accession>
<dbReference type="EMBL" id="MU004243">
    <property type="protein sequence ID" value="KAF2664054.1"/>
    <property type="molecule type" value="Genomic_DNA"/>
</dbReference>
<feature type="compositionally biased region" description="Polar residues" evidence="2">
    <location>
        <begin position="9"/>
        <end position="28"/>
    </location>
</feature>
<dbReference type="AlphaFoldDB" id="A0A6A6TZG6"/>
<protein>
    <submittedName>
        <fullName evidence="3">Uncharacterized protein</fullName>
    </submittedName>
</protein>
<evidence type="ECO:0000313" key="3">
    <source>
        <dbReference type="EMBL" id="KAF2664054.1"/>
    </source>
</evidence>
<reference evidence="3" key="1">
    <citation type="journal article" date="2020" name="Stud. Mycol.">
        <title>101 Dothideomycetes genomes: a test case for predicting lifestyles and emergence of pathogens.</title>
        <authorList>
            <person name="Haridas S."/>
            <person name="Albert R."/>
            <person name="Binder M."/>
            <person name="Bloem J."/>
            <person name="Labutti K."/>
            <person name="Salamov A."/>
            <person name="Andreopoulos B."/>
            <person name="Baker S."/>
            <person name="Barry K."/>
            <person name="Bills G."/>
            <person name="Bluhm B."/>
            <person name="Cannon C."/>
            <person name="Castanera R."/>
            <person name="Culley D."/>
            <person name="Daum C."/>
            <person name="Ezra D."/>
            <person name="Gonzalez J."/>
            <person name="Henrissat B."/>
            <person name="Kuo A."/>
            <person name="Liang C."/>
            <person name="Lipzen A."/>
            <person name="Lutzoni F."/>
            <person name="Magnuson J."/>
            <person name="Mondo S."/>
            <person name="Nolan M."/>
            <person name="Ohm R."/>
            <person name="Pangilinan J."/>
            <person name="Park H.-J."/>
            <person name="Ramirez L."/>
            <person name="Alfaro M."/>
            <person name="Sun H."/>
            <person name="Tritt A."/>
            <person name="Yoshinaga Y."/>
            <person name="Zwiers L.-H."/>
            <person name="Turgeon B."/>
            <person name="Goodwin S."/>
            <person name="Spatafora J."/>
            <person name="Crous P."/>
            <person name="Grigoriev I."/>
        </authorList>
    </citation>
    <scope>NUCLEOTIDE SEQUENCE</scope>
    <source>
        <strain evidence="3">CBS 115976</strain>
    </source>
</reference>
<evidence type="ECO:0000256" key="2">
    <source>
        <dbReference type="SAM" id="MobiDB-lite"/>
    </source>
</evidence>
<gene>
    <name evidence="3" type="ORF">BT63DRAFT_483514</name>
</gene>
<organism evidence="3 4">
    <name type="scientific">Microthyrium microscopicum</name>
    <dbReference type="NCBI Taxonomy" id="703497"/>
    <lineage>
        <taxon>Eukaryota</taxon>
        <taxon>Fungi</taxon>
        <taxon>Dikarya</taxon>
        <taxon>Ascomycota</taxon>
        <taxon>Pezizomycotina</taxon>
        <taxon>Dothideomycetes</taxon>
        <taxon>Dothideomycetes incertae sedis</taxon>
        <taxon>Microthyriales</taxon>
        <taxon>Microthyriaceae</taxon>
        <taxon>Microthyrium</taxon>
    </lineage>
</organism>
<name>A0A6A6TZG6_9PEZI</name>
<keyword evidence="4" id="KW-1185">Reference proteome</keyword>
<keyword evidence="1" id="KW-0175">Coiled coil</keyword>